<keyword evidence="8" id="KW-1185">Reference proteome</keyword>
<dbReference type="InterPro" id="IPR023772">
    <property type="entry name" value="DNA-bd_HTH_TetR-type_CS"/>
</dbReference>
<evidence type="ECO:0000256" key="5">
    <source>
        <dbReference type="PROSITE-ProRule" id="PRU00335"/>
    </source>
</evidence>
<gene>
    <name evidence="7" type="ORF">JI742_10795</name>
</gene>
<dbReference type="InterPro" id="IPR001647">
    <property type="entry name" value="HTH_TetR"/>
</dbReference>
<keyword evidence="1" id="KW-0678">Repressor</keyword>
<evidence type="ECO:0000259" key="6">
    <source>
        <dbReference type="PROSITE" id="PS50977"/>
    </source>
</evidence>
<evidence type="ECO:0000256" key="1">
    <source>
        <dbReference type="ARBA" id="ARBA00022491"/>
    </source>
</evidence>
<dbReference type="GO" id="GO:0003700">
    <property type="term" value="F:DNA-binding transcription factor activity"/>
    <property type="evidence" value="ECO:0007669"/>
    <property type="project" value="TreeGrafter"/>
</dbReference>
<dbReference type="EMBL" id="JAERRA010000002">
    <property type="protein sequence ID" value="MBL0720374.1"/>
    <property type="molecule type" value="Genomic_DNA"/>
</dbReference>
<keyword evidence="2" id="KW-0805">Transcription regulation</keyword>
<reference evidence="7 8" key="1">
    <citation type="submission" date="2021-01" db="EMBL/GenBank/DDBJ databases">
        <title>Piscinibacter sp. Jin2 Genome sequencing and assembly.</title>
        <authorList>
            <person name="Kim I."/>
        </authorList>
    </citation>
    <scope>NUCLEOTIDE SEQUENCE [LARGE SCALE GENOMIC DNA]</scope>
    <source>
        <strain evidence="7 8">Jin2</strain>
    </source>
</reference>
<dbReference type="Gene3D" id="1.10.10.60">
    <property type="entry name" value="Homeodomain-like"/>
    <property type="match status" value="1"/>
</dbReference>
<dbReference type="Pfam" id="PF09209">
    <property type="entry name" value="CecR_C"/>
    <property type="match status" value="1"/>
</dbReference>
<dbReference type="RefSeq" id="WP_201826761.1">
    <property type="nucleotide sequence ID" value="NZ_JAERRA010000002.1"/>
</dbReference>
<dbReference type="PROSITE" id="PS50977">
    <property type="entry name" value="HTH_TETR_2"/>
    <property type="match status" value="1"/>
</dbReference>
<dbReference type="AlphaFoldDB" id="A0A9X0XEE7"/>
<evidence type="ECO:0000313" key="8">
    <source>
        <dbReference type="Proteomes" id="UP000643207"/>
    </source>
</evidence>
<keyword evidence="3 5" id="KW-0238">DNA-binding</keyword>
<dbReference type="PROSITE" id="PS01081">
    <property type="entry name" value="HTH_TETR_1"/>
    <property type="match status" value="1"/>
</dbReference>
<evidence type="ECO:0000256" key="4">
    <source>
        <dbReference type="ARBA" id="ARBA00023163"/>
    </source>
</evidence>
<protein>
    <submittedName>
        <fullName evidence="7">CerR family C-terminal domain-containing protein</fullName>
    </submittedName>
</protein>
<dbReference type="Gene3D" id="1.10.357.10">
    <property type="entry name" value="Tetracycline Repressor, domain 2"/>
    <property type="match status" value="1"/>
</dbReference>
<dbReference type="SUPFAM" id="SSF48498">
    <property type="entry name" value="Tetracyclin repressor-like, C-terminal domain"/>
    <property type="match status" value="1"/>
</dbReference>
<evidence type="ECO:0000256" key="3">
    <source>
        <dbReference type="ARBA" id="ARBA00023125"/>
    </source>
</evidence>
<dbReference type="GO" id="GO:0000976">
    <property type="term" value="F:transcription cis-regulatory region binding"/>
    <property type="evidence" value="ECO:0007669"/>
    <property type="project" value="TreeGrafter"/>
</dbReference>
<dbReference type="InterPro" id="IPR050109">
    <property type="entry name" value="HTH-type_TetR-like_transc_reg"/>
</dbReference>
<dbReference type="PANTHER" id="PTHR30055:SF226">
    <property type="entry name" value="HTH-TYPE TRANSCRIPTIONAL REGULATOR PKSA"/>
    <property type="match status" value="1"/>
</dbReference>
<dbReference type="Proteomes" id="UP000643207">
    <property type="component" value="Unassembled WGS sequence"/>
</dbReference>
<name>A0A9X0XEE7_9BURK</name>
<feature type="domain" description="HTH tetR-type" evidence="6">
    <location>
        <begin position="20"/>
        <end position="80"/>
    </location>
</feature>
<feature type="DNA-binding region" description="H-T-H motif" evidence="5">
    <location>
        <begin position="43"/>
        <end position="62"/>
    </location>
</feature>
<proteinExistence type="predicted"/>
<dbReference type="SUPFAM" id="SSF46689">
    <property type="entry name" value="Homeodomain-like"/>
    <property type="match status" value="1"/>
</dbReference>
<evidence type="ECO:0000313" key="7">
    <source>
        <dbReference type="EMBL" id="MBL0720374.1"/>
    </source>
</evidence>
<organism evidence="7 8">
    <name type="scientific">Aquariibacter lacus</name>
    <dbReference type="NCBI Taxonomy" id="2801332"/>
    <lineage>
        <taxon>Bacteria</taxon>
        <taxon>Pseudomonadati</taxon>
        <taxon>Pseudomonadota</taxon>
        <taxon>Betaproteobacteria</taxon>
        <taxon>Burkholderiales</taxon>
        <taxon>Sphaerotilaceae</taxon>
        <taxon>Aquariibacter</taxon>
    </lineage>
</organism>
<sequence length="233" mass="24676">MSPSAPPPPPAHAPATAEGTDARARLLGTAIRLFAQQGYSRTSTRELAEAAQVNVAAISYYFGDKAGLYRAAFLEPMDPTEDLARFTDPALPLEAALAGFYAGFLEPLRHGDEARLCTKLHLREMLESTGLVENGLVASIQPLHDALLGLLTRQLGLPAADEALQRLALCIAGLGVHLHVGLDINEALAPGVNTAPGALDRWQQTLVQAALAMVEAEARRRAPPPPAPKDTVS</sequence>
<comment type="caution">
    <text evidence="7">The sequence shown here is derived from an EMBL/GenBank/DDBJ whole genome shotgun (WGS) entry which is preliminary data.</text>
</comment>
<evidence type="ECO:0000256" key="2">
    <source>
        <dbReference type="ARBA" id="ARBA00023015"/>
    </source>
</evidence>
<dbReference type="Pfam" id="PF00440">
    <property type="entry name" value="TetR_N"/>
    <property type="match status" value="1"/>
</dbReference>
<accession>A0A9X0XEE7</accession>
<dbReference type="InterPro" id="IPR036271">
    <property type="entry name" value="Tet_transcr_reg_TetR-rel_C_sf"/>
</dbReference>
<dbReference type="InterPro" id="IPR009057">
    <property type="entry name" value="Homeodomain-like_sf"/>
</dbReference>
<keyword evidence="4" id="KW-0804">Transcription</keyword>
<dbReference type="PRINTS" id="PR00455">
    <property type="entry name" value="HTHTETR"/>
</dbReference>
<dbReference type="PANTHER" id="PTHR30055">
    <property type="entry name" value="HTH-TYPE TRANSCRIPTIONAL REGULATOR RUTR"/>
    <property type="match status" value="1"/>
</dbReference>
<dbReference type="InterPro" id="IPR015292">
    <property type="entry name" value="Tscrpt_reg_YbiH_C"/>
</dbReference>